<reference evidence="2" key="1">
    <citation type="submission" date="2013-05" db="EMBL/GenBank/DDBJ databases">
        <title>Draft genome sequences of six wheat associated Fusarium spp. isolates.</title>
        <authorList>
            <person name="Moolhuijzen P.M."/>
            <person name="Manners J.M."/>
            <person name="Wilcox S."/>
            <person name="Bellgard M.I."/>
            <person name="Gardiner D.M."/>
        </authorList>
    </citation>
    <scope>NUCLEOTIDE SEQUENCE</scope>
    <source>
        <strain evidence="2">CS5907</strain>
        <strain evidence="2">CS5907</strain>
    </source>
</reference>
<comment type="caution">
    <text evidence="2">The sequence shown here is derived from an EMBL/GenBank/DDBJ whole genome shotgun (WGS) entry which is preliminary data.</text>
</comment>
<accession>A0A096PF88</accession>
<evidence type="ECO:0000259" key="1">
    <source>
        <dbReference type="PROSITE" id="PS50878"/>
    </source>
</evidence>
<protein>
    <submittedName>
        <fullName evidence="2">WGS project CBMG000000000 data, contig CS5907-c000663</fullName>
    </submittedName>
</protein>
<dbReference type="EMBL" id="CBMG010000661">
    <property type="protein sequence ID" value="CEG03361.1"/>
    <property type="molecule type" value="Genomic_DNA"/>
</dbReference>
<dbReference type="AlphaFoldDB" id="A0A096PF88"/>
<gene>
    <name evidence="2" type="ORF">BN851_0035740</name>
</gene>
<proteinExistence type="predicted"/>
<dbReference type="InterPro" id="IPR000477">
    <property type="entry name" value="RT_dom"/>
</dbReference>
<dbReference type="PROSITE" id="PS50878">
    <property type="entry name" value="RT_POL"/>
    <property type="match status" value="1"/>
</dbReference>
<sequence length="110" mass="12399">MQDPAGYPSRSGWAVLTADITARDLLMQRQTEWATELGVAATQTRLDWYIYLVSDYPCKLDRFLLLERTATIIINRQSSESRPLQQAGLPQGLPLSPILSLFFNADLVQT</sequence>
<feature type="domain" description="Reverse transcriptase" evidence="1">
    <location>
        <begin position="1"/>
        <end position="110"/>
    </location>
</feature>
<organism evidence="2">
    <name type="scientific">Fusarium acuminatum CS5907</name>
    <dbReference type="NCBI Taxonomy" id="1318461"/>
    <lineage>
        <taxon>Eukaryota</taxon>
        <taxon>Fungi</taxon>
        <taxon>Dikarya</taxon>
        <taxon>Ascomycota</taxon>
        <taxon>Pezizomycotina</taxon>
        <taxon>Sordariomycetes</taxon>
        <taxon>Hypocreomycetidae</taxon>
        <taxon>Hypocreales</taxon>
        <taxon>Nectriaceae</taxon>
        <taxon>Fusarium</taxon>
        <taxon>Fusarium tricinctum species complex</taxon>
    </lineage>
</organism>
<evidence type="ECO:0000313" key="2">
    <source>
        <dbReference type="EMBL" id="CEG03361.1"/>
    </source>
</evidence>
<name>A0A096PF88_9HYPO</name>